<dbReference type="EMBL" id="JAMQKB010000012">
    <property type="protein sequence ID" value="MDC3425240.1"/>
    <property type="molecule type" value="Genomic_DNA"/>
</dbReference>
<dbReference type="PANTHER" id="PTHR43133">
    <property type="entry name" value="RNA POLYMERASE ECF-TYPE SIGMA FACTO"/>
    <property type="match status" value="1"/>
</dbReference>
<protein>
    <submittedName>
        <fullName evidence="8">Sigma-70 family RNA polymerase sigma factor</fullName>
    </submittedName>
</protein>
<dbReference type="AlphaFoldDB" id="A0A9X3WT61"/>
<dbReference type="Gene3D" id="1.10.10.10">
    <property type="entry name" value="Winged helix-like DNA-binding domain superfamily/Winged helix DNA-binding domain"/>
    <property type="match status" value="1"/>
</dbReference>
<dbReference type="GO" id="GO:0006352">
    <property type="term" value="P:DNA-templated transcription initiation"/>
    <property type="evidence" value="ECO:0007669"/>
    <property type="project" value="InterPro"/>
</dbReference>
<dbReference type="PANTHER" id="PTHR43133:SF62">
    <property type="entry name" value="RNA POLYMERASE SIGMA FACTOR SIGZ"/>
    <property type="match status" value="1"/>
</dbReference>
<organism evidence="8 9">
    <name type="scientific">Terrihalobacillus insolitus</name>
    <dbReference type="NCBI Taxonomy" id="2950438"/>
    <lineage>
        <taxon>Bacteria</taxon>
        <taxon>Bacillati</taxon>
        <taxon>Bacillota</taxon>
        <taxon>Bacilli</taxon>
        <taxon>Bacillales</taxon>
        <taxon>Bacillaceae</taxon>
        <taxon>Terrihalobacillus</taxon>
    </lineage>
</organism>
<gene>
    <name evidence="8" type="ORF">NC797_12070</name>
</gene>
<evidence type="ECO:0000256" key="5">
    <source>
        <dbReference type="ARBA" id="ARBA00023163"/>
    </source>
</evidence>
<dbReference type="InterPro" id="IPR013324">
    <property type="entry name" value="RNA_pol_sigma_r3/r4-like"/>
</dbReference>
<dbReference type="RefSeq" id="WP_272437047.1">
    <property type="nucleotide sequence ID" value="NZ_JAMQKB010000012.1"/>
</dbReference>
<proteinExistence type="inferred from homology"/>
<comment type="similarity">
    <text evidence="1">Belongs to the sigma-70 factor family. ECF subfamily.</text>
</comment>
<comment type="caution">
    <text evidence="8">The sequence shown here is derived from an EMBL/GenBank/DDBJ whole genome shotgun (WGS) entry which is preliminary data.</text>
</comment>
<evidence type="ECO:0000259" key="7">
    <source>
        <dbReference type="Pfam" id="PF04545"/>
    </source>
</evidence>
<evidence type="ECO:0000256" key="3">
    <source>
        <dbReference type="ARBA" id="ARBA00023082"/>
    </source>
</evidence>
<dbReference type="InterPro" id="IPR039425">
    <property type="entry name" value="RNA_pol_sigma-70-like"/>
</dbReference>
<feature type="domain" description="RNA polymerase sigma-70 region 2" evidence="6">
    <location>
        <begin position="26"/>
        <end position="92"/>
    </location>
</feature>
<keyword evidence="4" id="KW-0238">DNA-binding</keyword>
<evidence type="ECO:0000256" key="2">
    <source>
        <dbReference type="ARBA" id="ARBA00023015"/>
    </source>
</evidence>
<reference evidence="8" key="1">
    <citation type="submission" date="2022-06" db="EMBL/GenBank/DDBJ databases">
        <title>Aquibacillus sp. a new bacterium isolated from soil saline samples.</title>
        <authorList>
            <person name="Galisteo C."/>
            <person name="De La Haba R."/>
            <person name="Sanchez-Porro C."/>
            <person name="Ventosa A."/>
        </authorList>
    </citation>
    <scope>NUCLEOTIDE SEQUENCE</scope>
    <source>
        <strain evidence="8">3ASR75-11</strain>
    </source>
</reference>
<dbReference type="NCBIfam" id="TIGR02937">
    <property type="entry name" value="sigma70-ECF"/>
    <property type="match status" value="1"/>
</dbReference>
<dbReference type="GO" id="GO:0003677">
    <property type="term" value="F:DNA binding"/>
    <property type="evidence" value="ECO:0007669"/>
    <property type="project" value="UniProtKB-KW"/>
</dbReference>
<dbReference type="Gene3D" id="1.10.1740.10">
    <property type="match status" value="1"/>
</dbReference>
<keyword evidence="9" id="KW-1185">Reference proteome</keyword>
<evidence type="ECO:0000256" key="4">
    <source>
        <dbReference type="ARBA" id="ARBA00023125"/>
    </source>
</evidence>
<evidence type="ECO:0000256" key="1">
    <source>
        <dbReference type="ARBA" id="ARBA00010641"/>
    </source>
</evidence>
<name>A0A9X3WT61_9BACI</name>
<dbReference type="SUPFAM" id="SSF88946">
    <property type="entry name" value="Sigma2 domain of RNA polymerase sigma factors"/>
    <property type="match status" value="1"/>
</dbReference>
<dbReference type="Proteomes" id="UP001145050">
    <property type="component" value="Unassembled WGS sequence"/>
</dbReference>
<dbReference type="Pfam" id="PF04542">
    <property type="entry name" value="Sigma70_r2"/>
    <property type="match status" value="1"/>
</dbReference>
<dbReference type="InterPro" id="IPR007630">
    <property type="entry name" value="RNA_pol_sigma70_r4"/>
</dbReference>
<accession>A0A9X3WT61</accession>
<evidence type="ECO:0000313" key="8">
    <source>
        <dbReference type="EMBL" id="MDC3425240.1"/>
    </source>
</evidence>
<dbReference type="SUPFAM" id="SSF88659">
    <property type="entry name" value="Sigma3 and sigma4 domains of RNA polymerase sigma factors"/>
    <property type="match status" value="1"/>
</dbReference>
<dbReference type="GO" id="GO:0016987">
    <property type="term" value="F:sigma factor activity"/>
    <property type="evidence" value="ECO:0007669"/>
    <property type="project" value="UniProtKB-KW"/>
</dbReference>
<dbReference type="InterPro" id="IPR036388">
    <property type="entry name" value="WH-like_DNA-bd_sf"/>
</dbReference>
<evidence type="ECO:0000259" key="6">
    <source>
        <dbReference type="Pfam" id="PF04542"/>
    </source>
</evidence>
<dbReference type="InterPro" id="IPR013325">
    <property type="entry name" value="RNA_pol_sigma_r2"/>
</dbReference>
<keyword evidence="5" id="KW-0804">Transcription</keyword>
<keyword evidence="2" id="KW-0805">Transcription regulation</keyword>
<dbReference type="InterPro" id="IPR007627">
    <property type="entry name" value="RNA_pol_sigma70_r2"/>
</dbReference>
<dbReference type="Pfam" id="PF04545">
    <property type="entry name" value="Sigma70_r4"/>
    <property type="match status" value="1"/>
</dbReference>
<sequence>MDDKQNSIRLLTGISNGSLEAFDQFYEVHVEFVLRITKSIIKDQAEAEDVCHDVFLEVYQNPQQYKEEKGSVKAWLAVKTRSRCLDRLRRKKPVLLNKLENLLTKQEIDAEMSVLSQLERETVLEALKYIPKEQQQVIYGAYFEGKTQSEMAKSLNRPIGSIKSLVRYGLKNLRKQNILLYWAEPSGGEKKHEI</sequence>
<feature type="domain" description="RNA polymerase sigma-70 region 4" evidence="7">
    <location>
        <begin position="126"/>
        <end position="175"/>
    </location>
</feature>
<evidence type="ECO:0000313" key="9">
    <source>
        <dbReference type="Proteomes" id="UP001145050"/>
    </source>
</evidence>
<keyword evidence="3" id="KW-0731">Sigma factor</keyword>
<dbReference type="InterPro" id="IPR014284">
    <property type="entry name" value="RNA_pol_sigma-70_dom"/>
</dbReference>